<name>A0A239DKQ3_9BACT</name>
<gene>
    <name evidence="3" type="ORF">SAMN06296052_1056</name>
</gene>
<protein>
    <submittedName>
        <fullName evidence="3">Formylglycine-generating enzyme, required for sulfatase activity, contains SUMF1/FGE domain</fullName>
    </submittedName>
</protein>
<dbReference type="InterPro" id="IPR051043">
    <property type="entry name" value="Sulfatase_Mod_Factor_Kinase"/>
</dbReference>
<dbReference type="InterPro" id="IPR042095">
    <property type="entry name" value="SUMF_sf"/>
</dbReference>
<keyword evidence="1" id="KW-0732">Signal</keyword>
<organism evidence="3 4">
    <name type="scientific">Pontibacter ummariensis</name>
    <dbReference type="NCBI Taxonomy" id="1610492"/>
    <lineage>
        <taxon>Bacteria</taxon>
        <taxon>Pseudomonadati</taxon>
        <taxon>Bacteroidota</taxon>
        <taxon>Cytophagia</taxon>
        <taxon>Cytophagales</taxon>
        <taxon>Hymenobacteraceae</taxon>
        <taxon>Pontibacter</taxon>
    </lineage>
</organism>
<evidence type="ECO:0000313" key="4">
    <source>
        <dbReference type="Proteomes" id="UP000198432"/>
    </source>
</evidence>
<keyword evidence="4" id="KW-1185">Reference proteome</keyword>
<reference evidence="4" key="1">
    <citation type="submission" date="2017-06" db="EMBL/GenBank/DDBJ databases">
        <authorList>
            <person name="Varghese N."/>
            <person name="Submissions S."/>
        </authorList>
    </citation>
    <scope>NUCLEOTIDE SEQUENCE [LARGE SCALE GENOMIC DNA]</scope>
    <source>
        <strain evidence="4">NKM1</strain>
    </source>
</reference>
<dbReference type="InterPro" id="IPR016187">
    <property type="entry name" value="CTDL_fold"/>
</dbReference>
<dbReference type="GO" id="GO:0120147">
    <property type="term" value="F:formylglycine-generating oxidase activity"/>
    <property type="evidence" value="ECO:0007669"/>
    <property type="project" value="TreeGrafter"/>
</dbReference>
<feature type="domain" description="Sulfatase-modifying factor enzyme-like" evidence="2">
    <location>
        <begin position="48"/>
        <end position="285"/>
    </location>
</feature>
<dbReference type="EMBL" id="FZOQ01000005">
    <property type="protein sequence ID" value="SNS33016.1"/>
    <property type="molecule type" value="Genomic_DNA"/>
</dbReference>
<proteinExistence type="predicted"/>
<dbReference type="Pfam" id="PF03781">
    <property type="entry name" value="FGE-sulfatase"/>
    <property type="match status" value="1"/>
</dbReference>
<dbReference type="Gene3D" id="3.90.1580.10">
    <property type="entry name" value="paralog of FGE (formylglycine-generating enzyme)"/>
    <property type="match status" value="1"/>
</dbReference>
<evidence type="ECO:0000259" key="2">
    <source>
        <dbReference type="Pfam" id="PF03781"/>
    </source>
</evidence>
<dbReference type="OrthoDB" id="1491336at2"/>
<accession>A0A239DKQ3</accession>
<dbReference type="PANTHER" id="PTHR23150:SF19">
    <property type="entry name" value="FORMYLGLYCINE-GENERATING ENZYME"/>
    <property type="match status" value="1"/>
</dbReference>
<dbReference type="Proteomes" id="UP000198432">
    <property type="component" value="Unassembled WGS sequence"/>
</dbReference>
<feature type="signal peptide" evidence="1">
    <location>
        <begin position="1"/>
        <end position="24"/>
    </location>
</feature>
<dbReference type="RefSeq" id="WP_089318444.1">
    <property type="nucleotide sequence ID" value="NZ_FZOQ01000005.1"/>
</dbReference>
<sequence length="334" mass="37707">MNILNCSCKALLTGLVVLPLTLNAAYSQQLNGEQSYTQEIAGTNLKFDMVAVSGGEFIMGSPAGEEGREEDEGPQHLVKVSPFWIGKHEVTWDIFELFVYKDYEITQSNGSVSAEVDAVTRPTKPYLDMTFGMGKESHPAVGMTQYAAIQFCKWLYTRTGIFYRLPTEAEWEYASRAGTTTAFSFGDDTAGLEEYAWYQANSDKETHPVGSKKPNAWGLYDMHGNVAEWTMDQYIPDYYKRFKNKAISNPVAIPEKLYPHVIRGGSFEDETAALRSANRQGSDPRWKRIDPQIPKSNWWFPEAPFVGLRLVRPVTPPSKAEIEAYYNQKPTPDY</sequence>
<feature type="chain" id="PRO_5013145025" evidence="1">
    <location>
        <begin position="25"/>
        <end position="334"/>
    </location>
</feature>
<evidence type="ECO:0000313" key="3">
    <source>
        <dbReference type="EMBL" id="SNS33016.1"/>
    </source>
</evidence>
<dbReference type="PANTHER" id="PTHR23150">
    <property type="entry name" value="SULFATASE MODIFYING FACTOR 1, 2"/>
    <property type="match status" value="1"/>
</dbReference>
<dbReference type="SUPFAM" id="SSF56436">
    <property type="entry name" value="C-type lectin-like"/>
    <property type="match status" value="1"/>
</dbReference>
<dbReference type="InterPro" id="IPR005532">
    <property type="entry name" value="SUMF_dom"/>
</dbReference>
<dbReference type="AlphaFoldDB" id="A0A239DKQ3"/>
<evidence type="ECO:0000256" key="1">
    <source>
        <dbReference type="SAM" id="SignalP"/>
    </source>
</evidence>